<sequence>MIRPRNTSRSLKLEDRKIKIPQRVTIRKSSKTIINRTLKQKSSLNREAYFANRFVACLEGILIRQHYGHSSALRRPFSSIIPFPS</sequence>
<comment type="caution">
    <text evidence="1">The sequence shown here is derived from an EMBL/GenBank/DDBJ whole genome shotgun (WGS) entry which is preliminary data.</text>
</comment>
<name>A0A8J8NQC9_HALGN</name>
<accession>A0A8J8NQC9</accession>
<proteinExistence type="predicted"/>
<dbReference type="Proteomes" id="UP000785679">
    <property type="component" value="Unassembled WGS sequence"/>
</dbReference>
<evidence type="ECO:0000313" key="2">
    <source>
        <dbReference type="Proteomes" id="UP000785679"/>
    </source>
</evidence>
<organism evidence="1 2">
    <name type="scientific">Halteria grandinella</name>
    <dbReference type="NCBI Taxonomy" id="5974"/>
    <lineage>
        <taxon>Eukaryota</taxon>
        <taxon>Sar</taxon>
        <taxon>Alveolata</taxon>
        <taxon>Ciliophora</taxon>
        <taxon>Intramacronucleata</taxon>
        <taxon>Spirotrichea</taxon>
        <taxon>Stichotrichia</taxon>
        <taxon>Sporadotrichida</taxon>
        <taxon>Halteriidae</taxon>
        <taxon>Halteria</taxon>
    </lineage>
</organism>
<evidence type="ECO:0000313" key="1">
    <source>
        <dbReference type="EMBL" id="TNV79606.1"/>
    </source>
</evidence>
<reference evidence="1" key="1">
    <citation type="submission" date="2019-06" db="EMBL/GenBank/DDBJ databases">
        <authorList>
            <person name="Zheng W."/>
        </authorList>
    </citation>
    <scope>NUCLEOTIDE SEQUENCE</scope>
    <source>
        <strain evidence="1">QDHG01</strain>
    </source>
</reference>
<dbReference type="AlphaFoldDB" id="A0A8J8NQC9"/>
<protein>
    <submittedName>
        <fullName evidence="1">Uncharacterized protein</fullName>
    </submittedName>
</protein>
<keyword evidence="2" id="KW-1185">Reference proteome</keyword>
<gene>
    <name evidence="1" type="ORF">FGO68_gene11957</name>
</gene>
<dbReference type="EMBL" id="RRYP01008686">
    <property type="protein sequence ID" value="TNV79606.1"/>
    <property type="molecule type" value="Genomic_DNA"/>
</dbReference>